<evidence type="ECO:0000313" key="2">
    <source>
        <dbReference type="EMBL" id="MDQ7246595.1"/>
    </source>
</evidence>
<organism evidence="2 3">
    <name type="scientific">Dongia sedimenti</name>
    <dbReference type="NCBI Taxonomy" id="3064282"/>
    <lineage>
        <taxon>Bacteria</taxon>
        <taxon>Pseudomonadati</taxon>
        <taxon>Pseudomonadota</taxon>
        <taxon>Alphaproteobacteria</taxon>
        <taxon>Rhodospirillales</taxon>
        <taxon>Dongiaceae</taxon>
        <taxon>Dongia</taxon>
    </lineage>
</organism>
<evidence type="ECO:0000313" key="3">
    <source>
        <dbReference type="Proteomes" id="UP001230156"/>
    </source>
</evidence>
<evidence type="ECO:0000259" key="1">
    <source>
        <dbReference type="Pfam" id="PF12680"/>
    </source>
</evidence>
<dbReference type="SUPFAM" id="SSF54427">
    <property type="entry name" value="NTF2-like"/>
    <property type="match status" value="1"/>
</dbReference>
<name>A0ABU0YFW8_9PROT</name>
<dbReference type="InterPro" id="IPR032710">
    <property type="entry name" value="NTF2-like_dom_sf"/>
</dbReference>
<dbReference type="Proteomes" id="UP001230156">
    <property type="component" value="Unassembled WGS sequence"/>
</dbReference>
<dbReference type="InterPro" id="IPR037401">
    <property type="entry name" value="SnoaL-like"/>
</dbReference>
<reference evidence="3" key="1">
    <citation type="submission" date="2023-08" db="EMBL/GenBank/DDBJ databases">
        <title>Rhodospirillaceae gen. nov., a novel taxon isolated from the Yangtze River Yuezi River estuary sludge.</title>
        <authorList>
            <person name="Ruan L."/>
        </authorList>
    </citation>
    <scope>NUCLEOTIDE SEQUENCE [LARGE SCALE GENOMIC DNA]</scope>
    <source>
        <strain evidence="3">R-7</strain>
    </source>
</reference>
<feature type="domain" description="SnoaL-like" evidence="1">
    <location>
        <begin position="21"/>
        <end position="103"/>
    </location>
</feature>
<dbReference type="EMBL" id="JAUYVI010000001">
    <property type="protein sequence ID" value="MDQ7246595.1"/>
    <property type="molecule type" value="Genomic_DNA"/>
</dbReference>
<dbReference type="Pfam" id="PF12680">
    <property type="entry name" value="SnoaL_2"/>
    <property type="match status" value="1"/>
</dbReference>
<proteinExistence type="predicted"/>
<dbReference type="Gene3D" id="3.10.450.50">
    <property type="match status" value="1"/>
</dbReference>
<accession>A0ABU0YFW8</accession>
<comment type="caution">
    <text evidence="2">The sequence shown here is derived from an EMBL/GenBank/DDBJ whole genome shotgun (WGS) entry which is preliminary data.</text>
</comment>
<dbReference type="RefSeq" id="WP_379953986.1">
    <property type="nucleotide sequence ID" value="NZ_JAUYVI010000001.1"/>
</dbReference>
<protein>
    <submittedName>
        <fullName evidence="2">Nuclear transport factor 2 family protein</fullName>
    </submittedName>
</protein>
<gene>
    <name evidence="2" type="ORF">Q8A70_02910</name>
</gene>
<sequence length="123" mass="13371">MGIQTRDPARDPQDLERLLVARQHQGDVEGMVALFEPDAVIDTTEGDNAGGRLIRGHAAIRAFFAELCASGRKFNVGQQVPAVVNGDLALTGTRRADGAMTGEVARRQSDGTWLWIIDKYQHG</sequence>
<keyword evidence="3" id="KW-1185">Reference proteome</keyword>